<evidence type="ECO:0000256" key="3">
    <source>
        <dbReference type="ARBA" id="ARBA00022787"/>
    </source>
</evidence>
<evidence type="ECO:0000256" key="5">
    <source>
        <dbReference type="ARBA" id="ARBA00023055"/>
    </source>
</evidence>
<dbReference type="PANTHER" id="PTHR28204">
    <property type="entry name" value="MITOCHONDRIAL DISTRIBUTION AND MORPHOLOGY PROTEIN 12"/>
    <property type="match status" value="1"/>
</dbReference>
<keyword evidence="13" id="KW-1185">Reference proteome</keyword>
<keyword evidence="5" id="KW-0445">Lipid transport</keyword>
<feature type="domain" description="SMP-LTD" evidence="11">
    <location>
        <begin position="1"/>
        <end position="294"/>
    </location>
</feature>
<evidence type="ECO:0000256" key="9">
    <source>
        <dbReference type="HAMAP-Rule" id="MF_03104"/>
    </source>
</evidence>
<evidence type="ECO:0000259" key="11">
    <source>
        <dbReference type="PROSITE" id="PS51847"/>
    </source>
</evidence>
<evidence type="ECO:0000256" key="7">
    <source>
        <dbReference type="ARBA" id="ARBA00023128"/>
    </source>
</evidence>
<keyword evidence="3 9" id="KW-1000">Mitochondrion outer membrane</keyword>
<accession>A0ABR2X1Q2</accession>
<comment type="similarity">
    <text evidence="9">Belongs to the MDM12 family.</text>
</comment>
<keyword evidence="8 9" id="KW-0472">Membrane</keyword>
<evidence type="ECO:0000313" key="13">
    <source>
        <dbReference type="Proteomes" id="UP001479436"/>
    </source>
</evidence>
<evidence type="ECO:0000256" key="1">
    <source>
        <dbReference type="ARBA" id="ARBA00004370"/>
    </source>
</evidence>
<comment type="subcellular location">
    <subcellularLocation>
        <location evidence="1">Membrane</location>
    </subcellularLocation>
    <subcellularLocation>
        <location evidence="9">Mitochondrion outer membrane</location>
        <topology evidence="9">Peripheral membrane protein</topology>
        <orientation evidence="9">Cytoplasmic side</orientation>
    </subcellularLocation>
    <subcellularLocation>
        <location evidence="9">Endoplasmic reticulum membrane</location>
        <topology evidence="9">Peripheral membrane protein</topology>
        <orientation evidence="9">Cytoplasmic side</orientation>
    </subcellularLocation>
    <text evidence="9">The ERMES/MDM complex localizes to a few discrete foci (around 10 per single cell), that represent mitochondria-endoplasmic reticulum junctions. These foci are often found next to mtDNA nucleoids.</text>
</comment>
<dbReference type="PANTHER" id="PTHR28204:SF1">
    <property type="entry name" value="MITOCHONDRIAL DISTRIBUTION AND MORPHOLOGY PROTEIN 12"/>
    <property type="match status" value="1"/>
</dbReference>
<feature type="compositionally biased region" description="Polar residues" evidence="10">
    <location>
        <begin position="149"/>
        <end position="160"/>
    </location>
</feature>
<proteinExistence type="inferred from homology"/>
<evidence type="ECO:0000256" key="6">
    <source>
        <dbReference type="ARBA" id="ARBA00023121"/>
    </source>
</evidence>
<evidence type="ECO:0000256" key="4">
    <source>
        <dbReference type="ARBA" id="ARBA00022824"/>
    </source>
</evidence>
<keyword evidence="6" id="KW-0446">Lipid-binding</keyword>
<keyword evidence="2" id="KW-0813">Transport</keyword>
<evidence type="ECO:0000313" key="12">
    <source>
        <dbReference type="EMBL" id="KAK9767682.1"/>
    </source>
</evidence>
<comment type="subunit">
    <text evidence="9">Component of the ER-mitochondria encounter structure (ERMES) or MDM complex, composed of MMM1, MDM10, MDM12 and MDM34. A MMM1 homodimer associates with one molecule of MDM12 on each side in a pairwise head-to-tail manner, and the SMP-LTD domains of MMM1 and MDM12 generate a continuous hydrophobic tunnel for phospholipid trafficking.</text>
</comment>
<keyword evidence="4 9" id="KW-0256">Endoplasmic reticulum</keyword>
<name>A0ABR2X1Q2_9FUNG</name>
<organism evidence="12 13">
    <name type="scientific">Basidiobolus ranarum</name>
    <dbReference type="NCBI Taxonomy" id="34480"/>
    <lineage>
        <taxon>Eukaryota</taxon>
        <taxon>Fungi</taxon>
        <taxon>Fungi incertae sedis</taxon>
        <taxon>Zoopagomycota</taxon>
        <taxon>Entomophthoromycotina</taxon>
        <taxon>Basidiobolomycetes</taxon>
        <taxon>Basidiobolales</taxon>
        <taxon>Basidiobolaceae</taxon>
        <taxon>Basidiobolus</taxon>
    </lineage>
</organism>
<sequence length="301" mass="34220">MSFEIFWEKLDSEIASSIRDKLNSRFQQIKRPSFLGEIEVLEFNFGSIPPVVEIVDITDPFPEFYWTDDEEDEYNCTDGLSENDSFCEGSSMGGDTASHLSFTSSQRITQPKLHPDSFFVSQPPSVFSDDGYFEPQSIHSENLRHTEPSTRTSPMDSSHSSRNHAPVKQDSDVQIHFGVSYSGDMRLTISTELRLNYPSIAFMSLPVRLTVTGFSFSAVAAIAHLRDRVNFCFLEPKNPKESLLGDIHIESEIGDNQKQVLKNVGQIERFIVEQLRKLIDEEFVFPCYHSIDLVPSTHSEF</sequence>
<keyword evidence="7 9" id="KW-0496">Mitochondrion</keyword>
<dbReference type="HAMAP" id="MF_03104">
    <property type="entry name" value="Mdm12"/>
    <property type="match status" value="1"/>
</dbReference>
<evidence type="ECO:0000256" key="10">
    <source>
        <dbReference type="SAM" id="MobiDB-lite"/>
    </source>
</evidence>
<dbReference type="EMBL" id="JASJQH010000061">
    <property type="protein sequence ID" value="KAK9767682.1"/>
    <property type="molecule type" value="Genomic_DNA"/>
</dbReference>
<dbReference type="PROSITE" id="PS51847">
    <property type="entry name" value="SMP"/>
    <property type="match status" value="1"/>
</dbReference>
<dbReference type="InterPro" id="IPR027532">
    <property type="entry name" value="Mdm12"/>
</dbReference>
<dbReference type="Pfam" id="PF26544">
    <property type="entry name" value="Mdm12"/>
    <property type="match status" value="3"/>
</dbReference>
<feature type="region of interest" description="Disordered" evidence="10">
    <location>
        <begin position="138"/>
        <end position="169"/>
    </location>
</feature>
<evidence type="ECO:0000256" key="2">
    <source>
        <dbReference type="ARBA" id="ARBA00022448"/>
    </source>
</evidence>
<protein>
    <recommendedName>
        <fullName evidence="9">Mitochondrial distribution and morphology protein 12</fullName>
    </recommendedName>
    <alternativeName>
        <fullName evidence="9">Mitochondrial inheritance component MDM12</fullName>
    </alternativeName>
</protein>
<comment type="function">
    <text evidence="9">Component of the ERMES/MDM complex, which serves as a molecular tether to connect the endoplasmic reticulum (ER) and mitochondria. Components of this complex are involved in the control of mitochondrial shape and protein biogenesis, and function in nonvesicular lipid trafficking between the ER and mitochondria. MDM12 is required for the interaction of the ER-resident membrane protein MMM1 and the outer mitochondrial membrane-resident beta-barrel protein MDM10. The MDM12-MMM1 subcomplex functions in the major beta-barrel assembly pathway that is responsible for biogenesis of all mitochondrial outer membrane beta-barrel proteins, and acts in a late step after the SAM complex. The MDM10-MDM12-MMM1 subcomplex further acts in the TOM40-specific pathway after the action of the MDM12-MMM1 complex. Essential for establishing and maintaining the structure of mitochondria and maintenance of mtDNA nucleoids.</text>
</comment>
<dbReference type="InterPro" id="IPR031468">
    <property type="entry name" value="SMP_LBD"/>
</dbReference>
<evidence type="ECO:0000256" key="8">
    <source>
        <dbReference type="ARBA" id="ARBA00023136"/>
    </source>
</evidence>
<reference evidence="12 13" key="1">
    <citation type="submission" date="2023-04" db="EMBL/GenBank/DDBJ databases">
        <title>Genome of Basidiobolus ranarum AG-B5.</title>
        <authorList>
            <person name="Stajich J.E."/>
            <person name="Carter-House D."/>
            <person name="Gryganskyi A."/>
        </authorList>
    </citation>
    <scope>NUCLEOTIDE SEQUENCE [LARGE SCALE GENOMIC DNA]</scope>
    <source>
        <strain evidence="12 13">AG-B5</strain>
    </source>
</reference>
<gene>
    <name evidence="12" type="primary">MDM12_2</name>
    <name evidence="9" type="synonym">MDM12</name>
    <name evidence="12" type="ORF">K7432_002321</name>
</gene>
<dbReference type="Proteomes" id="UP001479436">
    <property type="component" value="Unassembled WGS sequence"/>
</dbReference>
<comment type="caution">
    <text evidence="12">The sequence shown here is derived from an EMBL/GenBank/DDBJ whole genome shotgun (WGS) entry which is preliminary data.</text>
</comment>
<dbReference type="CDD" id="cd21672">
    <property type="entry name" value="SMP_Mdm12"/>
    <property type="match status" value="1"/>
</dbReference>